<organism evidence="1 2">
    <name type="scientific">Corticibacter populi</name>
    <dbReference type="NCBI Taxonomy" id="1550736"/>
    <lineage>
        <taxon>Bacteria</taxon>
        <taxon>Pseudomonadati</taxon>
        <taxon>Pseudomonadota</taxon>
        <taxon>Betaproteobacteria</taxon>
        <taxon>Burkholderiales</taxon>
        <taxon>Comamonadaceae</taxon>
        <taxon>Corticibacter</taxon>
    </lineage>
</organism>
<dbReference type="AlphaFoldDB" id="A0A3M6R0E5"/>
<dbReference type="Gene3D" id="3.40.630.30">
    <property type="match status" value="1"/>
</dbReference>
<comment type="caution">
    <text evidence="1">The sequence shown here is derived from an EMBL/GenBank/DDBJ whole genome shotgun (WGS) entry which is preliminary data.</text>
</comment>
<dbReference type="EMBL" id="RDQO01000001">
    <property type="protein sequence ID" value="RMX08675.1"/>
    <property type="molecule type" value="Genomic_DNA"/>
</dbReference>
<dbReference type="RefSeq" id="WP_122226800.1">
    <property type="nucleotide sequence ID" value="NZ_RDQO01000001.1"/>
</dbReference>
<dbReference type="SUPFAM" id="SSF55729">
    <property type="entry name" value="Acyl-CoA N-acyltransferases (Nat)"/>
    <property type="match status" value="1"/>
</dbReference>
<protein>
    <submittedName>
        <fullName evidence="1">N-acetyltransferase</fullName>
    </submittedName>
</protein>
<proteinExistence type="predicted"/>
<evidence type="ECO:0000313" key="2">
    <source>
        <dbReference type="Proteomes" id="UP000278006"/>
    </source>
</evidence>
<dbReference type="PANTHER" id="PTHR47017">
    <property type="entry name" value="ACYL-COA"/>
    <property type="match status" value="1"/>
</dbReference>
<sequence>MNESPPNHRPPCAAPIIARVHHRLQELDAPQWDALLATQARPTPFMRHAYLQAMEQSGSASSDTGWLPRHVALWQGERLLAACPLYLKSHSWGEYVFDFAWARAYQQHGLRYYPKAVIGVPFTPVPGSRLLAPDAVLRRQLLQAVLDWCQSENLGSLHLLFPGEQDLVAGDALGLLLREGVQFHWTNPATAPFHDFEDFLARLQRDKRRKIRQEMRKVRDAGVSYRHLLAPDIAEADWAFFRSCYQRTYLEHGNAPYLNDAFWQHMQTDLPGQWLLIIAERAGHPVASSLIGLHDNTRHGGPERIAYGRYWGALERIDCLHFDLCYYQPLAWCIANGYQRFEGGAQGEHKLARALLPQTTHSAHWIADARFRAAIADFLQQEREHVGHYHDMLDAHSPLRPRD</sequence>
<reference evidence="1 2" key="1">
    <citation type="submission" date="2018-10" db="EMBL/GenBank/DDBJ databases">
        <title>Draft genome of Cortibacter populi DSM10536.</title>
        <authorList>
            <person name="Bernier A.-M."/>
            <person name="Bernard K."/>
        </authorList>
    </citation>
    <scope>NUCLEOTIDE SEQUENCE [LARGE SCALE GENOMIC DNA]</scope>
    <source>
        <strain evidence="1 2">DSM 105136</strain>
    </source>
</reference>
<gene>
    <name evidence="1" type="ORF">D8I35_06350</name>
</gene>
<dbReference type="GO" id="GO:0016740">
    <property type="term" value="F:transferase activity"/>
    <property type="evidence" value="ECO:0007669"/>
    <property type="project" value="UniProtKB-KW"/>
</dbReference>
<keyword evidence="1" id="KW-0808">Transferase</keyword>
<dbReference type="InterPro" id="IPR016181">
    <property type="entry name" value="Acyl_CoA_acyltransferase"/>
</dbReference>
<dbReference type="Pfam" id="PF04339">
    <property type="entry name" value="FemAB_like"/>
    <property type="match status" value="1"/>
</dbReference>
<keyword evidence="2" id="KW-1185">Reference proteome</keyword>
<evidence type="ECO:0000313" key="1">
    <source>
        <dbReference type="EMBL" id="RMX08675.1"/>
    </source>
</evidence>
<dbReference type="PANTHER" id="PTHR47017:SF1">
    <property type="entry name" value="ACYL-COA"/>
    <property type="match status" value="1"/>
</dbReference>
<dbReference type="OrthoDB" id="9776898at2"/>
<name>A0A3M6R0E5_9BURK</name>
<accession>A0A3M6R0E5</accession>
<dbReference type="Proteomes" id="UP000278006">
    <property type="component" value="Unassembled WGS sequence"/>
</dbReference>
<dbReference type="InterPro" id="IPR007434">
    <property type="entry name" value="FemAB-like"/>
</dbReference>